<evidence type="ECO:0000256" key="5">
    <source>
        <dbReference type="ARBA" id="ARBA00023002"/>
    </source>
</evidence>
<keyword evidence="3" id="KW-0285">Flavoprotein</keyword>
<dbReference type="RefSeq" id="XP_035350342.1">
    <property type="nucleotide sequence ID" value="XM_035494449.1"/>
</dbReference>
<dbReference type="InterPro" id="IPR051209">
    <property type="entry name" value="FAD-bind_Monooxygenase_sf"/>
</dbReference>
<keyword evidence="6" id="KW-0812">Transmembrane</keyword>
<evidence type="ECO:0000313" key="8">
    <source>
        <dbReference type="Proteomes" id="UP000509510"/>
    </source>
</evidence>
<keyword evidence="4" id="KW-0274">FAD</keyword>
<organism evidence="7 8">
    <name type="scientific">Talaromyces rugulosus</name>
    <name type="common">Penicillium rugulosum</name>
    <dbReference type="NCBI Taxonomy" id="121627"/>
    <lineage>
        <taxon>Eukaryota</taxon>
        <taxon>Fungi</taxon>
        <taxon>Dikarya</taxon>
        <taxon>Ascomycota</taxon>
        <taxon>Pezizomycotina</taxon>
        <taxon>Eurotiomycetes</taxon>
        <taxon>Eurotiomycetidae</taxon>
        <taxon>Eurotiales</taxon>
        <taxon>Trichocomaceae</taxon>
        <taxon>Talaromyces</taxon>
        <taxon>Talaromyces sect. Islandici</taxon>
    </lineage>
</organism>
<dbReference type="PANTHER" id="PTHR42877">
    <property type="entry name" value="L-ORNITHINE N(5)-MONOOXYGENASE-RELATED"/>
    <property type="match status" value="1"/>
</dbReference>
<keyword evidence="5" id="KW-0560">Oxidoreductase</keyword>
<dbReference type="GO" id="GO:0004499">
    <property type="term" value="F:N,N-dimethylaniline monooxygenase activity"/>
    <property type="evidence" value="ECO:0007669"/>
    <property type="project" value="InterPro"/>
</dbReference>
<evidence type="ECO:0000313" key="7">
    <source>
        <dbReference type="EMBL" id="QKX64168.1"/>
    </source>
</evidence>
<accession>A0A7H8RDU9</accession>
<dbReference type="SUPFAM" id="SSF51905">
    <property type="entry name" value="FAD/NAD(P)-binding domain"/>
    <property type="match status" value="1"/>
</dbReference>
<evidence type="ECO:0000256" key="6">
    <source>
        <dbReference type="SAM" id="Phobius"/>
    </source>
</evidence>
<dbReference type="GO" id="GO:0050660">
    <property type="term" value="F:flavin adenine dinucleotide binding"/>
    <property type="evidence" value="ECO:0007669"/>
    <property type="project" value="InterPro"/>
</dbReference>
<dbReference type="PANTHER" id="PTHR42877:SF10">
    <property type="entry name" value="L-ORNITHINE N(5)-OXYGENASE"/>
    <property type="match status" value="1"/>
</dbReference>
<dbReference type="EMBL" id="CP055903">
    <property type="protein sequence ID" value="QKX64168.1"/>
    <property type="molecule type" value="Genomic_DNA"/>
</dbReference>
<dbReference type="InterPro" id="IPR036188">
    <property type="entry name" value="FAD/NAD-bd_sf"/>
</dbReference>
<evidence type="ECO:0000256" key="3">
    <source>
        <dbReference type="ARBA" id="ARBA00022630"/>
    </source>
</evidence>
<comment type="cofactor">
    <cofactor evidence="1">
        <name>FAD</name>
        <dbReference type="ChEBI" id="CHEBI:57692"/>
    </cofactor>
</comment>
<feature type="transmembrane region" description="Helical" evidence="6">
    <location>
        <begin position="259"/>
        <end position="281"/>
    </location>
</feature>
<dbReference type="KEGG" id="trg:TRUGW13939_11341"/>
<keyword evidence="6" id="KW-1133">Transmembrane helix</keyword>
<comment type="similarity">
    <text evidence="2">Belongs to the FAD-binding monooxygenase family.</text>
</comment>
<keyword evidence="6" id="KW-0472">Membrane</keyword>
<dbReference type="OrthoDB" id="74360at2759"/>
<dbReference type="Gene3D" id="3.50.50.60">
    <property type="entry name" value="FAD/NAD(P)-binding domain"/>
    <property type="match status" value="3"/>
</dbReference>
<evidence type="ECO:0000256" key="1">
    <source>
        <dbReference type="ARBA" id="ARBA00001974"/>
    </source>
</evidence>
<evidence type="ECO:0000256" key="2">
    <source>
        <dbReference type="ARBA" id="ARBA00010139"/>
    </source>
</evidence>
<gene>
    <name evidence="7" type="ORF">TRUGW13939_11341</name>
</gene>
<reference evidence="8" key="1">
    <citation type="submission" date="2020-06" db="EMBL/GenBank/DDBJ databases">
        <title>A chromosome-scale genome assembly of Talaromyces rugulosus W13939.</title>
        <authorList>
            <person name="Wang B."/>
            <person name="Guo L."/>
            <person name="Ye K."/>
            <person name="Wang L."/>
        </authorList>
    </citation>
    <scope>NUCLEOTIDE SEQUENCE [LARGE SCALE GENOMIC DNA]</scope>
    <source>
        <strain evidence="8">W13939</strain>
    </source>
</reference>
<protein>
    <recommendedName>
        <fullName evidence="9">L-ornithine N(5)-oxygenase</fullName>
    </recommendedName>
</protein>
<evidence type="ECO:0000256" key="4">
    <source>
        <dbReference type="ARBA" id="ARBA00022827"/>
    </source>
</evidence>
<dbReference type="AlphaFoldDB" id="A0A7H8RDU9"/>
<dbReference type="InterPro" id="IPR020946">
    <property type="entry name" value="Flavin_mOase-like"/>
</dbReference>
<dbReference type="GO" id="GO:0050661">
    <property type="term" value="F:NADP binding"/>
    <property type="evidence" value="ECO:0007669"/>
    <property type="project" value="InterPro"/>
</dbReference>
<dbReference type="PROSITE" id="PS51257">
    <property type="entry name" value="PROKAR_LIPOPROTEIN"/>
    <property type="match status" value="1"/>
</dbReference>
<dbReference type="Pfam" id="PF00743">
    <property type="entry name" value="FMO-like"/>
    <property type="match status" value="1"/>
</dbReference>
<sequence>MEDANRSRQHVKETDFVPIAIIGAGFSGIAAGCRIKEKLGFSQFKIFDRMGEVGGVWSRQIYPGVACDIPAPLYSLSFAQNLEWSTFTPPGKEIQHYLDSVCKRYRINDNIQLNTEITHLQWEVCSSQWRVTGTVIHEGKVRTPFSLYAKVIINAAGKFIEPNLVGIQDVPGFEDFKGDVLHTSNWDSTLNLEGKNVLVVGSGCTAAQIVPSLLKTTANVKTVTQLMRSAPWVRPRFLSKKAMGLWETHLPWLIQTIPLLAVIIRGIIFLVTESQFFLIFGSRSGRKRLKKKLIRYIQQAAPEKYHEILTPNYEVGCKRFVQDATWFESLHDPRMHLTTETLKRITKDAVVLESQGNGEERVIPADVIVLATGYDTSTFFPSIKTTGKDGLELHQVWTERGGPQAYMGIAIDKFPNLFLLGGPNSSSGHTSVIINIENGLSYILNLLRPIVNGEVSTWEIKEYACTRWTARIQEASKNRVWKTGGCSNWYIGKNGWNGTVYP</sequence>
<name>A0A7H8RDU9_TALRU</name>
<dbReference type="Proteomes" id="UP000509510">
    <property type="component" value="Chromosome VI"/>
</dbReference>
<evidence type="ECO:0008006" key="9">
    <source>
        <dbReference type="Google" id="ProtNLM"/>
    </source>
</evidence>
<keyword evidence="8" id="KW-1185">Reference proteome</keyword>
<proteinExistence type="inferred from homology"/>
<dbReference type="GeneID" id="55998819"/>